<dbReference type="AlphaFoldDB" id="A0A4Y2I4M1"/>
<gene>
    <name evidence="2" type="ORF">AVEN_96205_1</name>
</gene>
<evidence type="ECO:0000313" key="2">
    <source>
        <dbReference type="EMBL" id="GBM72116.1"/>
    </source>
</evidence>
<reference evidence="2 3" key="1">
    <citation type="journal article" date="2019" name="Sci. Rep.">
        <title>Orb-weaving spider Araneus ventricosus genome elucidates the spidroin gene catalogue.</title>
        <authorList>
            <person name="Kono N."/>
            <person name="Nakamura H."/>
            <person name="Ohtoshi R."/>
            <person name="Moran D.A.P."/>
            <person name="Shinohara A."/>
            <person name="Yoshida Y."/>
            <person name="Fujiwara M."/>
            <person name="Mori M."/>
            <person name="Tomita M."/>
            <person name="Arakawa K."/>
        </authorList>
    </citation>
    <scope>NUCLEOTIDE SEQUENCE [LARGE SCALE GENOMIC DNA]</scope>
</reference>
<feature type="region of interest" description="Disordered" evidence="1">
    <location>
        <begin position="73"/>
        <end position="100"/>
    </location>
</feature>
<accession>A0A4Y2I4M1</accession>
<dbReference type="EMBL" id="BGPR01002356">
    <property type="protein sequence ID" value="GBM72116.1"/>
    <property type="molecule type" value="Genomic_DNA"/>
</dbReference>
<organism evidence="2 3">
    <name type="scientific">Araneus ventricosus</name>
    <name type="common">Orbweaver spider</name>
    <name type="synonym">Epeira ventricosa</name>
    <dbReference type="NCBI Taxonomy" id="182803"/>
    <lineage>
        <taxon>Eukaryota</taxon>
        <taxon>Metazoa</taxon>
        <taxon>Ecdysozoa</taxon>
        <taxon>Arthropoda</taxon>
        <taxon>Chelicerata</taxon>
        <taxon>Arachnida</taxon>
        <taxon>Araneae</taxon>
        <taxon>Araneomorphae</taxon>
        <taxon>Entelegynae</taxon>
        <taxon>Araneoidea</taxon>
        <taxon>Araneidae</taxon>
        <taxon>Araneus</taxon>
    </lineage>
</organism>
<sequence>MIGKDLKVVGYFKIKRLIKRLLDQLVEGILAVSVVVDVRPGAEELDLDADVVEGADDGPGDLPESAVRVRGVEEGHFHPAEGEEERRDGSRDECVGRPRAGESRKLLHVGHLGVGAELQEKRRKIQ</sequence>
<comment type="caution">
    <text evidence="2">The sequence shown here is derived from an EMBL/GenBank/DDBJ whole genome shotgun (WGS) entry which is preliminary data.</text>
</comment>
<protein>
    <submittedName>
        <fullName evidence="2">Uncharacterized protein</fullName>
    </submittedName>
</protein>
<evidence type="ECO:0000256" key="1">
    <source>
        <dbReference type="SAM" id="MobiDB-lite"/>
    </source>
</evidence>
<evidence type="ECO:0000313" key="3">
    <source>
        <dbReference type="Proteomes" id="UP000499080"/>
    </source>
</evidence>
<proteinExistence type="predicted"/>
<name>A0A4Y2I4M1_ARAVE</name>
<keyword evidence="3" id="KW-1185">Reference proteome</keyword>
<dbReference type="Proteomes" id="UP000499080">
    <property type="component" value="Unassembled WGS sequence"/>
</dbReference>